<dbReference type="EMBL" id="WIXK01000012">
    <property type="protein sequence ID" value="MQY44207.1"/>
    <property type="molecule type" value="Genomic_DNA"/>
</dbReference>
<dbReference type="Proteomes" id="UP000436694">
    <property type="component" value="Unassembled WGS sequence"/>
</dbReference>
<keyword evidence="5" id="KW-1133">Transmembrane helix</keyword>
<accession>A0A844AWE4</accession>
<evidence type="ECO:0000256" key="1">
    <source>
        <dbReference type="ARBA" id="ARBA00004162"/>
    </source>
</evidence>
<dbReference type="GO" id="GO:0015031">
    <property type="term" value="P:protein transport"/>
    <property type="evidence" value="ECO:0007669"/>
    <property type="project" value="UniProtKB-KW"/>
</dbReference>
<keyword evidence="7" id="KW-0653">Protein transport</keyword>
<keyword evidence="7" id="KW-0813">Transport</keyword>
<sequence>MRSPRKRRATLSMTSLIDVIFLLLLFFMLSSTFSRFGEVKLSLGGAGTQTAAPDSKAQIILLRLTADGISLNGTPIKTANARDAIAEQRGEADAHLVISVLKEASSETLVQLLHQARALPDLKVTVVQ</sequence>
<proteinExistence type="inferred from homology"/>
<reference evidence="8 9" key="1">
    <citation type="submission" date="2019-10" db="EMBL/GenBank/DDBJ databases">
        <title>Epibacterium sp. nov., isolated from seawater.</title>
        <authorList>
            <person name="Zhang X."/>
            <person name="Li N."/>
        </authorList>
    </citation>
    <scope>NUCLEOTIDE SEQUENCE [LARGE SCALE GENOMIC DNA]</scope>
    <source>
        <strain evidence="8 9">SM1969</strain>
    </source>
</reference>
<dbReference type="AlphaFoldDB" id="A0A844AWE4"/>
<dbReference type="RefSeq" id="WP_153549103.1">
    <property type="nucleotide sequence ID" value="NZ_WIXK01000012.1"/>
</dbReference>
<dbReference type="PANTHER" id="PTHR30558:SF3">
    <property type="entry name" value="BIOPOLYMER TRANSPORT PROTEIN EXBD-RELATED"/>
    <property type="match status" value="1"/>
</dbReference>
<evidence type="ECO:0000256" key="2">
    <source>
        <dbReference type="ARBA" id="ARBA00005811"/>
    </source>
</evidence>
<dbReference type="PANTHER" id="PTHR30558">
    <property type="entry name" value="EXBD MEMBRANE COMPONENT OF PMF-DRIVEN MACROMOLECULE IMPORT SYSTEM"/>
    <property type="match status" value="1"/>
</dbReference>
<evidence type="ECO:0000256" key="7">
    <source>
        <dbReference type="RuleBase" id="RU003879"/>
    </source>
</evidence>
<gene>
    <name evidence="8" type="ORF">GG681_16290</name>
</gene>
<comment type="similarity">
    <text evidence="2 7">Belongs to the ExbD/TolR family.</text>
</comment>
<evidence type="ECO:0000313" key="8">
    <source>
        <dbReference type="EMBL" id="MQY44207.1"/>
    </source>
</evidence>
<evidence type="ECO:0000256" key="3">
    <source>
        <dbReference type="ARBA" id="ARBA00022475"/>
    </source>
</evidence>
<dbReference type="GO" id="GO:0005886">
    <property type="term" value="C:plasma membrane"/>
    <property type="evidence" value="ECO:0007669"/>
    <property type="project" value="UniProtKB-SubCell"/>
</dbReference>
<keyword evidence="9" id="KW-1185">Reference proteome</keyword>
<name>A0A844AWE4_9RHOB</name>
<evidence type="ECO:0000256" key="6">
    <source>
        <dbReference type="ARBA" id="ARBA00023136"/>
    </source>
</evidence>
<dbReference type="InterPro" id="IPR003400">
    <property type="entry name" value="ExbD"/>
</dbReference>
<comment type="caution">
    <text evidence="8">The sequence shown here is derived from an EMBL/GenBank/DDBJ whole genome shotgun (WGS) entry which is preliminary data.</text>
</comment>
<keyword evidence="3" id="KW-1003">Cell membrane</keyword>
<protein>
    <submittedName>
        <fullName evidence="8">Biopolymer transporter ExbD</fullName>
    </submittedName>
</protein>
<dbReference type="GO" id="GO:0022857">
    <property type="term" value="F:transmembrane transporter activity"/>
    <property type="evidence" value="ECO:0007669"/>
    <property type="project" value="InterPro"/>
</dbReference>
<evidence type="ECO:0000313" key="9">
    <source>
        <dbReference type="Proteomes" id="UP000436694"/>
    </source>
</evidence>
<comment type="subcellular location">
    <subcellularLocation>
        <location evidence="1">Cell membrane</location>
        <topology evidence="1">Single-pass membrane protein</topology>
    </subcellularLocation>
    <subcellularLocation>
        <location evidence="7">Cell membrane</location>
        <topology evidence="7">Single-pass type II membrane protein</topology>
    </subcellularLocation>
</comment>
<evidence type="ECO:0000256" key="4">
    <source>
        <dbReference type="ARBA" id="ARBA00022692"/>
    </source>
</evidence>
<evidence type="ECO:0000256" key="5">
    <source>
        <dbReference type="ARBA" id="ARBA00022989"/>
    </source>
</evidence>
<organism evidence="8 9">
    <name type="scientific">Tritonibacter aquimaris</name>
    <dbReference type="NCBI Taxonomy" id="2663379"/>
    <lineage>
        <taxon>Bacteria</taxon>
        <taxon>Pseudomonadati</taxon>
        <taxon>Pseudomonadota</taxon>
        <taxon>Alphaproteobacteria</taxon>
        <taxon>Rhodobacterales</taxon>
        <taxon>Paracoccaceae</taxon>
        <taxon>Tritonibacter</taxon>
    </lineage>
</organism>
<keyword evidence="6" id="KW-0472">Membrane</keyword>
<dbReference type="Pfam" id="PF02472">
    <property type="entry name" value="ExbD"/>
    <property type="match status" value="1"/>
</dbReference>
<keyword evidence="4 7" id="KW-0812">Transmembrane</keyword>